<proteinExistence type="inferred from homology"/>
<keyword evidence="5" id="KW-0472">Membrane</keyword>
<dbReference type="AlphaFoldDB" id="A0AAV3X1L3"/>
<comment type="similarity">
    <text evidence="2">Belongs to the BMP lipoprotein family.</text>
</comment>
<dbReference type="Gene3D" id="3.40.50.2300">
    <property type="match status" value="2"/>
</dbReference>
<evidence type="ECO:0000256" key="3">
    <source>
        <dbReference type="ARBA" id="ARBA00022475"/>
    </source>
</evidence>
<keyword evidence="10" id="KW-1185">Reference proteome</keyword>
<comment type="caution">
    <text evidence="9">The sequence shown here is derived from an EMBL/GenBank/DDBJ whole genome shotgun (WGS) entry which is preliminary data.</text>
</comment>
<name>A0AAV3X1L3_9CYAN</name>
<dbReference type="EMBL" id="BLAY01000005">
    <property type="protein sequence ID" value="GET35808.1"/>
    <property type="molecule type" value="Genomic_DNA"/>
</dbReference>
<keyword evidence="4 7" id="KW-0732">Signal</keyword>
<reference evidence="9" key="1">
    <citation type="submission" date="2019-10" db="EMBL/GenBank/DDBJ databases">
        <title>Draft genome sequece of Microseira wollei NIES-4236.</title>
        <authorList>
            <person name="Yamaguchi H."/>
            <person name="Suzuki S."/>
            <person name="Kawachi M."/>
        </authorList>
    </citation>
    <scope>NUCLEOTIDE SEQUENCE</scope>
    <source>
        <strain evidence="9">NIES-4236</strain>
    </source>
</reference>
<protein>
    <submittedName>
        <fullName evidence="9">Basic membrane lipoprotein</fullName>
    </submittedName>
</protein>
<dbReference type="PANTHER" id="PTHR34296">
    <property type="entry name" value="TRANSCRIPTIONAL ACTIVATOR PROTEIN MED"/>
    <property type="match status" value="1"/>
</dbReference>
<evidence type="ECO:0000313" key="9">
    <source>
        <dbReference type="EMBL" id="GET35808.1"/>
    </source>
</evidence>
<sequence>MTENVTRRRFLLYSWAALGTSLLLKACNSNTQTTKTDKNFPVAIVLPGIITDQAWNQSGYQGVQTAKEKLGIETAYVEKVQPADQAEAMSDFARRGYKVVFAHGGQFDAAIQQVAAQFPNTFFVGVNGNVKGNNIASLRIDHLQASYVCGIIAAAMTKSGQLAYLAAQSFQATDEELRGFELGAKSVKPNIKIASSYTGDWNDAAKAKEATLALISSGVDVVYQWLDNASPAVLQTAAEKGIFAFGNTADQLDVAPKAVLTSAVKRIDLAIAYLADLAVKGNLKGEIYTIGLENPEILHLGKFGAMVSQEVQQKAMQTKQAILAKKIMFEPCKENGKDTRCVKP</sequence>
<comment type="subcellular location">
    <subcellularLocation>
        <location evidence="1">Cell membrane</location>
        <topology evidence="1">Lipid-anchor</topology>
    </subcellularLocation>
</comment>
<keyword evidence="6 9" id="KW-0449">Lipoprotein</keyword>
<dbReference type="SUPFAM" id="SSF53822">
    <property type="entry name" value="Periplasmic binding protein-like I"/>
    <property type="match status" value="1"/>
</dbReference>
<dbReference type="Proteomes" id="UP001050975">
    <property type="component" value="Unassembled WGS sequence"/>
</dbReference>
<evidence type="ECO:0000256" key="5">
    <source>
        <dbReference type="ARBA" id="ARBA00023136"/>
    </source>
</evidence>
<accession>A0AAV3X1L3</accession>
<organism evidence="9 10">
    <name type="scientific">Microseira wollei NIES-4236</name>
    <dbReference type="NCBI Taxonomy" id="2530354"/>
    <lineage>
        <taxon>Bacteria</taxon>
        <taxon>Bacillati</taxon>
        <taxon>Cyanobacteriota</taxon>
        <taxon>Cyanophyceae</taxon>
        <taxon>Oscillatoriophycideae</taxon>
        <taxon>Aerosakkonematales</taxon>
        <taxon>Aerosakkonemataceae</taxon>
        <taxon>Microseira</taxon>
    </lineage>
</organism>
<evidence type="ECO:0000256" key="1">
    <source>
        <dbReference type="ARBA" id="ARBA00004193"/>
    </source>
</evidence>
<dbReference type="GO" id="GO:0005886">
    <property type="term" value="C:plasma membrane"/>
    <property type="evidence" value="ECO:0007669"/>
    <property type="project" value="UniProtKB-SubCell"/>
</dbReference>
<dbReference type="Pfam" id="PF02608">
    <property type="entry name" value="Bmp"/>
    <property type="match status" value="1"/>
</dbReference>
<feature type="signal peptide" evidence="7">
    <location>
        <begin position="1"/>
        <end position="26"/>
    </location>
</feature>
<dbReference type="InterPro" id="IPR003760">
    <property type="entry name" value="PnrA-like"/>
</dbReference>
<feature type="chain" id="PRO_5043842365" evidence="7">
    <location>
        <begin position="27"/>
        <end position="344"/>
    </location>
</feature>
<dbReference type="InterPro" id="IPR028082">
    <property type="entry name" value="Peripla_BP_I"/>
</dbReference>
<evidence type="ECO:0000259" key="8">
    <source>
        <dbReference type="Pfam" id="PF02608"/>
    </source>
</evidence>
<keyword evidence="3" id="KW-1003">Cell membrane</keyword>
<dbReference type="CDD" id="cd06304">
    <property type="entry name" value="PBP1_BmpA_Med_PnrA-like"/>
    <property type="match status" value="1"/>
</dbReference>
<dbReference type="InterPro" id="IPR050957">
    <property type="entry name" value="BMP_lipoprotein"/>
</dbReference>
<evidence type="ECO:0000313" key="10">
    <source>
        <dbReference type="Proteomes" id="UP001050975"/>
    </source>
</evidence>
<dbReference type="PANTHER" id="PTHR34296:SF2">
    <property type="entry name" value="ABC TRANSPORTER GUANOSINE-BINDING PROTEIN NUPN"/>
    <property type="match status" value="1"/>
</dbReference>
<evidence type="ECO:0000256" key="6">
    <source>
        <dbReference type="ARBA" id="ARBA00023288"/>
    </source>
</evidence>
<evidence type="ECO:0000256" key="7">
    <source>
        <dbReference type="SAM" id="SignalP"/>
    </source>
</evidence>
<dbReference type="RefSeq" id="WP_226574354.1">
    <property type="nucleotide sequence ID" value="NZ_BLAY01000005.1"/>
</dbReference>
<feature type="domain" description="ABC transporter substrate-binding protein PnrA-like" evidence="8">
    <location>
        <begin position="42"/>
        <end position="327"/>
    </location>
</feature>
<evidence type="ECO:0000256" key="4">
    <source>
        <dbReference type="ARBA" id="ARBA00022729"/>
    </source>
</evidence>
<gene>
    <name evidence="9" type="ORF">MiSe_05540</name>
</gene>
<evidence type="ECO:0000256" key="2">
    <source>
        <dbReference type="ARBA" id="ARBA00008610"/>
    </source>
</evidence>